<dbReference type="EMBL" id="JACBZM010000001">
    <property type="protein sequence ID" value="NYI46540.1"/>
    <property type="molecule type" value="Genomic_DNA"/>
</dbReference>
<feature type="signal peptide" evidence="1">
    <location>
        <begin position="1"/>
        <end position="25"/>
    </location>
</feature>
<comment type="caution">
    <text evidence="2">The sequence shown here is derived from an EMBL/GenBank/DDBJ whole genome shotgun (WGS) entry which is preliminary data.</text>
</comment>
<sequence>MGRRLGVIILLSTALAVGFAAPSSAAVINGTSGPDTLRGTSSADEIYGHGGNDVISDGAGNDSIWGGYGADDIGIFGGLDHVWAGPGNDRLVINLTGPAVRDVVECGPGYDSVVVRYLDGGAAPILSGCEDVTYW</sequence>
<proteinExistence type="predicted"/>
<dbReference type="Proteomes" id="UP000562045">
    <property type="component" value="Unassembled WGS sequence"/>
</dbReference>
<reference evidence="2 3" key="1">
    <citation type="submission" date="2020-07" db="EMBL/GenBank/DDBJ databases">
        <title>Sequencing the genomes of 1000 actinobacteria strains.</title>
        <authorList>
            <person name="Klenk H.-P."/>
        </authorList>
    </citation>
    <scope>NUCLEOTIDE SEQUENCE [LARGE SCALE GENOMIC DNA]</scope>
    <source>
        <strain evidence="2 3">DSM 15131</strain>
    </source>
</reference>
<evidence type="ECO:0000313" key="2">
    <source>
        <dbReference type="EMBL" id="NYI46540.1"/>
    </source>
</evidence>
<dbReference type="SUPFAM" id="SSF51120">
    <property type="entry name" value="beta-Roll"/>
    <property type="match status" value="1"/>
</dbReference>
<name>A0A7Y9ZMA8_9ACTN</name>
<evidence type="ECO:0000313" key="3">
    <source>
        <dbReference type="Proteomes" id="UP000562045"/>
    </source>
</evidence>
<dbReference type="AlphaFoldDB" id="A0A7Y9ZMA8"/>
<evidence type="ECO:0008006" key="4">
    <source>
        <dbReference type="Google" id="ProtNLM"/>
    </source>
</evidence>
<dbReference type="Pfam" id="PF00353">
    <property type="entry name" value="HemolysinCabind"/>
    <property type="match status" value="2"/>
</dbReference>
<accession>A0A7Y9ZMA8</accession>
<dbReference type="InterPro" id="IPR011049">
    <property type="entry name" value="Serralysin-like_metalloprot_C"/>
</dbReference>
<dbReference type="InterPro" id="IPR001343">
    <property type="entry name" value="Hemolysn_Ca-bd"/>
</dbReference>
<dbReference type="InterPro" id="IPR018511">
    <property type="entry name" value="Hemolysin-typ_Ca-bd_CS"/>
</dbReference>
<dbReference type="Gene3D" id="2.150.10.10">
    <property type="entry name" value="Serralysin-like metalloprotease, C-terminal"/>
    <property type="match status" value="1"/>
</dbReference>
<evidence type="ECO:0000256" key="1">
    <source>
        <dbReference type="SAM" id="SignalP"/>
    </source>
</evidence>
<keyword evidence="1" id="KW-0732">Signal</keyword>
<protein>
    <recommendedName>
        <fullName evidence="4">Calcium-binding protein</fullName>
    </recommendedName>
</protein>
<organism evidence="2 3">
    <name type="scientific">Nocardioides aromaticivorans</name>
    <dbReference type="NCBI Taxonomy" id="200618"/>
    <lineage>
        <taxon>Bacteria</taxon>
        <taxon>Bacillati</taxon>
        <taxon>Actinomycetota</taxon>
        <taxon>Actinomycetes</taxon>
        <taxon>Propionibacteriales</taxon>
        <taxon>Nocardioidaceae</taxon>
        <taxon>Nocardioides</taxon>
    </lineage>
</organism>
<dbReference type="RefSeq" id="WP_179650391.1">
    <property type="nucleotide sequence ID" value="NZ_JACBZM010000001.1"/>
</dbReference>
<dbReference type="PRINTS" id="PR00313">
    <property type="entry name" value="CABNDNGRPT"/>
</dbReference>
<dbReference type="GO" id="GO:0005509">
    <property type="term" value="F:calcium ion binding"/>
    <property type="evidence" value="ECO:0007669"/>
    <property type="project" value="InterPro"/>
</dbReference>
<feature type="chain" id="PRO_5031091027" description="Calcium-binding protein" evidence="1">
    <location>
        <begin position="26"/>
        <end position="135"/>
    </location>
</feature>
<dbReference type="PROSITE" id="PS00330">
    <property type="entry name" value="HEMOLYSIN_CALCIUM"/>
    <property type="match status" value="1"/>
</dbReference>
<gene>
    <name evidence="2" type="ORF">BJ993_003620</name>
</gene>